<protein>
    <submittedName>
        <fullName evidence="1">Uncharacterized protein</fullName>
    </submittedName>
</protein>
<dbReference type="EMBL" id="JAWHQM010000116">
    <property type="protein sequence ID" value="KAK5637429.1"/>
    <property type="molecule type" value="Genomic_DNA"/>
</dbReference>
<gene>
    <name evidence="1" type="ORF">RRF57_013141</name>
</gene>
<dbReference type="Proteomes" id="UP001305414">
    <property type="component" value="Unassembled WGS sequence"/>
</dbReference>
<dbReference type="AlphaFoldDB" id="A0AAN7V6A4"/>
<comment type="caution">
    <text evidence="1">The sequence shown here is derived from an EMBL/GenBank/DDBJ whole genome shotgun (WGS) entry which is preliminary data.</text>
</comment>
<name>A0AAN7V6A4_9PEZI</name>
<evidence type="ECO:0000313" key="1">
    <source>
        <dbReference type="EMBL" id="KAK5637429.1"/>
    </source>
</evidence>
<organism evidence="1 2">
    <name type="scientific">Xylaria bambusicola</name>
    <dbReference type="NCBI Taxonomy" id="326684"/>
    <lineage>
        <taxon>Eukaryota</taxon>
        <taxon>Fungi</taxon>
        <taxon>Dikarya</taxon>
        <taxon>Ascomycota</taxon>
        <taxon>Pezizomycotina</taxon>
        <taxon>Sordariomycetes</taxon>
        <taxon>Xylariomycetidae</taxon>
        <taxon>Xylariales</taxon>
        <taxon>Xylariaceae</taxon>
        <taxon>Xylaria</taxon>
    </lineage>
</organism>
<accession>A0AAN7V6A4</accession>
<keyword evidence="2" id="KW-1185">Reference proteome</keyword>
<evidence type="ECO:0000313" key="2">
    <source>
        <dbReference type="Proteomes" id="UP001305414"/>
    </source>
</evidence>
<proteinExistence type="predicted"/>
<sequence length="100" mass="10695">MLRPLLPRCASALRVSTAAATRFTHSPYALSTSTSVSRWYSIQPEAASAAKQLDVDPSKLTIQKTTDPKTLVDPNTLVFGRHFTGSSSSALLPSAYEPTG</sequence>
<reference evidence="1 2" key="1">
    <citation type="submission" date="2023-10" db="EMBL/GenBank/DDBJ databases">
        <title>Draft genome sequence of Xylaria bambusicola isolate GMP-LS, the root and basal stem rot pathogen of sugarcane in Indonesia.</title>
        <authorList>
            <person name="Selvaraj P."/>
            <person name="Muralishankar V."/>
            <person name="Muruganantham S."/>
            <person name="Sp S."/>
            <person name="Haryani S."/>
            <person name="Lau K.J.X."/>
            <person name="Naqvi N.I."/>
        </authorList>
    </citation>
    <scope>NUCLEOTIDE SEQUENCE [LARGE SCALE GENOMIC DNA]</scope>
    <source>
        <strain evidence="1">GMP-LS</strain>
    </source>
</reference>